<sequence>MVDLDSVYPKNSVTSLDPVDILLTIDSASKQIDSAHIVRNFFRKEYETRQLISKLLPRGISAAQNPNLQRIFPAPLAVRSIGGQLIPPISTSVASSSTSSDHLTSTIHPSPTSTTSYTSTEPIISYTATLNDFIVPTTTHQVQALKEKINPNYDKDYNPYGIDMAGPRTSLYVYSTIFAIGTIVYLFGTITRYKYRREYLNLNL</sequence>
<dbReference type="AlphaFoldDB" id="A0A1R0H4H1"/>
<name>A0A1R0H4H1_9FUNG</name>
<feature type="transmembrane region" description="Helical" evidence="2">
    <location>
        <begin position="171"/>
        <end position="190"/>
    </location>
</feature>
<keyword evidence="2" id="KW-0472">Membrane</keyword>
<evidence type="ECO:0000256" key="1">
    <source>
        <dbReference type="SAM" id="MobiDB-lite"/>
    </source>
</evidence>
<feature type="region of interest" description="Disordered" evidence="1">
    <location>
        <begin position="95"/>
        <end position="118"/>
    </location>
</feature>
<evidence type="ECO:0000256" key="2">
    <source>
        <dbReference type="SAM" id="Phobius"/>
    </source>
</evidence>
<keyword evidence="2" id="KW-1133">Transmembrane helix</keyword>
<protein>
    <submittedName>
        <fullName evidence="3">Uncharacterized protein</fullName>
    </submittedName>
</protein>
<evidence type="ECO:0000313" key="3">
    <source>
        <dbReference type="EMBL" id="OLY83984.1"/>
    </source>
</evidence>
<dbReference type="EMBL" id="LSSL01000673">
    <property type="protein sequence ID" value="OLY83984.1"/>
    <property type="molecule type" value="Genomic_DNA"/>
</dbReference>
<accession>A0A1R0H4H1</accession>
<keyword evidence="4" id="KW-1185">Reference proteome</keyword>
<proteinExistence type="predicted"/>
<keyword evidence="2" id="KW-0812">Transmembrane</keyword>
<dbReference type="Proteomes" id="UP000187455">
    <property type="component" value="Unassembled WGS sequence"/>
</dbReference>
<organism evidence="3 4">
    <name type="scientific">Smittium mucronatum</name>
    <dbReference type="NCBI Taxonomy" id="133383"/>
    <lineage>
        <taxon>Eukaryota</taxon>
        <taxon>Fungi</taxon>
        <taxon>Fungi incertae sedis</taxon>
        <taxon>Zoopagomycota</taxon>
        <taxon>Kickxellomycotina</taxon>
        <taxon>Harpellomycetes</taxon>
        <taxon>Harpellales</taxon>
        <taxon>Legeriomycetaceae</taxon>
        <taxon>Smittium</taxon>
    </lineage>
</organism>
<dbReference type="OrthoDB" id="5589170at2759"/>
<gene>
    <name evidence="3" type="ORF">AYI68_g1866</name>
</gene>
<evidence type="ECO:0000313" key="4">
    <source>
        <dbReference type="Proteomes" id="UP000187455"/>
    </source>
</evidence>
<comment type="caution">
    <text evidence="3">The sequence shown here is derived from an EMBL/GenBank/DDBJ whole genome shotgun (WGS) entry which is preliminary data.</text>
</comment>
<reference evidence="3 4" key="1">
    <citation type="journal article" date="2016" name="Mol. Biol. Evol.">
        <title>Genome-Wide Survey of Gut Fungi (Harpellales) Reveals the First Horizontally Transferred Ubiquitin Gene from a Mosquito Host.</title>
        <authorList>
            <person name="Wang Y."/>
            <person name="White M.M."/>
            <person name="Kvist S."/>
            <person name="Moncalvo J.M."/>
        </authorList>
    </citation>
    <scope>NUCLEOTIDE SEQUENCE [LARGE SCALE GENOMIC DNA]</scope>
    <source>
        <strain evidence="3 4">ALG-7-W6</strain>
    </source>
</reference>